<dbReference type="SUPFAM" id="SSF52540">
    <property type="entry name" value="P-loop containing nucleoside triphosphate hydrolases"/>
    <property type="match status" value="1"/>
</dbReference>
<comment type="caution">
    <text evidence="4">The sequence shown here is derived from an EMBL/GenBank/DDBJ whole genome shotgun (WGS) entry which is preliminary data.</text>
</comment>
<proteinExistence type="predicted"/>
<dbReference type="InterPro" id="IPR003959">
    <property type="entry name" value="ATPase_AAA_core"/>
</dbReference>
<dbReference type="GO" id="GO:0000731">
    <property type="term" value="P:DNA synthesis involved in DNA repair"/>
    <property type="evidence" value="ECO:0007669"/>
    <property type="project" value="TreeGrafter"/>
</dbReference>
<dbReference type="InterPro" id="IPR014555">
    <property type="entry name" value="RecF-like"/>
</dbReference>
<dbReference type="Proteomes" id="UP000253919">
    <property type="component" value="Unassembled WGS sequence"/>
</dbReference>
<dbReference type="InterPro" id="IPR041685">
    <property type="entry name" value="AAA_GajA/Old/RecF-like"/>
</dbReference>
<protein>
    <submittedName>
        <fullName evidence="4">Site-specific DNA-methyltransferase (Adenine-specific)</fullName>
        <ecNumber evidence="4">2.1.1.72</ecNumber>
    </submittedName>
</protein>
<sequence length="370" mass="42874">MPIESVYIENFKSIRDSERISIKPINILIGPNGVGKSNFISFFKLLNSIYQQRLRKYVADNGYEDRILYFGRKVSEYLAGGIVFKPNDNNVNNRYDFKLVPQAQDSGFYFEEETAGYNVFAYHYGEKWHYMDLDTIGKPESNLKDHGADRSFYLSNYFEDFKVFHFHDTSANSSLKQVAKTQDYAYLREDGSNLAAYLFKIKDTHPKHFRMIEHTIRSVAPFFDRFNLKPDAKNENVIFLNWLEKGSDEYFNAHNLSDGTLRFIALTTLLLQPDIPKTIIIDEPELGLHPFAIQKLAAMIKSASSKSQIIVSTQSVNLVDEFSADDIIVVDRRDNQTVFTRQSEESLREWLKDYTLGELWEKNVLGGRPR</sequence>
<keyword evidence="4" id="KW-0489">Methyltransferase</keyword>
<dbReference type="PANTHER" id="PTHR32182:SF22">
    <property type="entry name" value="ATP-DEPENDENT ENDONUCLEASE, OLD FAMILY-RELATED"/>
    <property type="match status" value="1"/>
</dbReference>
<evidence type="ECO:0000313" key="3">
    <source>
        <dbReference type="EMBL" id="RDC58759.1"/>
    </source>
</evidence>
<keyword evidence="4" id="KW-0808">Transferase</keyword>
<dbReference type="PANTHER" id="PTHR32182">
    <property type="entry name" value="DNA REPLICATION AND REPAIR PROTEIN RECF"/>
    <property type="match status" value="1"/>
</dbReference>
<dbReference type="PIRSF" id="PIRSF029347">
    <property type="entry name" value="RecF"/>
    <property type="match status" value="1"/>
</dbReference>
<accession>A0A369Q5Q2</accession>
<dbReference type="GO" id="GO:0006302">
    <property type="term" value="P:double-strand break repair"/>
    <property type="evidence" value="ECO:0007669"/>
    <property type="project" value="TreeGrafter"/>
</dbReference>
<dbReference type="RefSeq" id="WP_115375780.1">
    <property type="nucleotide sequence ID" value="NZ_QASA01000002.1"/>
</dbReference>
<dbReference type="EMBL" id="QASA01000002">
    <property type="protein sequence ID" value="RDC58835.1"/>
    <property type="molecule type" value="Genomic_DNA"/>
</dbReference>
<dbReference type="Pfam" id="PF13304">
    <property type="entry name" value="AAA_21"/>
    <property type="match status" value="1"/>
</dbReference>
<reference evidence="4 5" key="1">
    <citation type="submission" date="2018-04" db="EMBL/GenBank/DDBJ databases">
        <title>Adhaeribacter sp. HMF7616 genome sequencing and assembly.</title>
        <authorList>
            <person name="Kang H."/>
            <person name="Kang J."/>
            <person name="Cha I."/>
            <person name="Kim H."/>
            <person name="Joh K."/>
        </authorList>
    </citation>
    <scope>NUCLEOTIDE SEQUENCE [LARGE SCALE GENOMIC DNA]</scope>
    <source>
        <strain evidence="4 5">HMF7616</strain>
    </source>
</reference>
<dbReference type="GO" id="GO:0016887">
    <property type="term" value="F:ATP hydrolysis activity"/>
    <property type="evidence" value="ECO:0007669"/>
    <property type="project" value="InterPro"/>
</dbReference>
<dbReference type="OrthoDB" id="9805802at2"/>
<dbReference type="GO" id="GO:0032259">
    <property type="term" value="P:methylation"/>
    <property type="evidence" value="ECO:0007669"/>
    <property type="project" value="UniProtKB-KW"/>
</dbReference>
<name>A0A369Q5Q2_9BACT</name>
<dbReference type="GO" id="GO:0009007">
    <property type="term" value="F:site-specific DNA-methyltransferase (adenine-specific) activity"/>
    <property type="evidence" value="ECO:0007669"/>
    <property type="project" value="UniProtKB-EC"/>
</dbReference>
<organism evidence="4 5">
    <name type="scientific">Adhaeribacter pallidiroseus</name>
    <dbReference type="NCBI Taxonomy" id="2072847"/>
    <lineage>
        <taxon>Bacteria</taxon>
        <taxon>Pseudomonadati</taxon>
        <taxon>Bacteroidota</taxon>
        <taxon>Cytophagia</taxon>
        <taxon>Cytophagales</taxon>
        <taxon>Hymenobacteraceae</taxon>
        <taxon>Adhaeribacter</taxon>
    </lineage>
</organism>
<dbReference type="EC" id="2.1.1.72" evidence="4"/>
<evidence type="ECO:0000313" key="4">
    <source>
        <dbReference type="EMBL" id="RDC58835.1"/>
    </source>
</evidence>
<dbReference type="EMBL" id="QASA01000002">
    <property type="protein sequence ID" value="RDC58759.1"/>
    <property type="molecule type" value="Genomic_DNA"/>
</dbReference>
<feature type="domain" description="Endonuclease GajA/Old nuclease/RecF-like AAA" evidence="1">
    <location>
        <begin position="1"/>
        <end position="48"/>
    </location>
</feature>
<keyword evidence="5" id="KW-1185">Reference proteome</keyword>
<gene>
    <name evidence="3" type="ORF">AHMF7616_05193</name>
    <name evidence="4" type="ORF">AHMF7616_05269</name>
</gene>
<evidence type="ECO:0000259" key="1">
    <source>
        <dbReference type="Pfam" id="PF13175"/>
    </source>
</evidence>
<evidence type="ECO:0000313" key="5">
    <source>
        <dbReference type="Proteomes" id="UP000253919"/>
    </source>
</evidence>
<dbReference type="GO" id="GO:0005524">
    <property type="term" value="F:ATP binding"/>
    <property type="evidence" value="ECO:0007669"/>
    <property type="project" value="InterPro"/>
</dbReference>
<feature type="domain" description="ATPase AAA-type core" evidence="2">
    <location>
        <begin position="193"/>
        <end position="320"/>
    </location>
</feature>
<evidence type="ECO:0000259" key="2">
    <source>
        <dbReference type="Pfam" id="PF13304"/>
    </source>
</evidence>
<dbReference type="Gene3D" id="3.40.50.300">
    <property type="entry name" value="P-loop containing nucleotide triphosphate hydrolases"/>
    <property type="match status" value="1"/>
</dbReference>
<dbReference type="InterPro" id="IPR027417">
    <property type="entry name" value="P-loop_NTPase"/>
</dbReference>
<dbReference type="AlphaFoldDB" id="A0A369Q5Q2"/>
<dbReference type="Pfam" id="PF13175">
    <property type="entry name" value="AAA_15"/>
    <property type="match status" value="1"/>
</dbReference>